<evidence type="ECO:0000313" key="2">
    <source>
        <dbReference type="EMBL" id="QIB36391.1"/>
    </source>
</evidence>
<organism evidence="2 3">
    <name type="scientific">Ancylobacter pratisalsi</name>
    <dbReference type="NCBI Taxonomy" id="1745854"/>
    <lineage>
        <taxon>Bacteria</taxon>
        <taxon>Pseudomonadati</taxon>
        <taxon>Pseudomonadota</taxon>
        <taxon>Alphaproteobacteria</taxon>
        <taxon>Hyphomicrobiales</taxon>
        <taxon>Xanthobacteraceae</taxon>
        <taxon>Ancylobacter</taxon>
    </lineage>
</organism>
<dbReference type="InterPro" id="IPR036465">
    <property type="entry name" value="vWFA_dom_sf"/>
</dbReference>
<gene>
    <name evidence="2" type="ORF">G3A50_20155</name>
</gene>
<dbReference type="EMBL" id="CP048630">
    <property type="protein sequence ID" value="QIB36391.1"/>
    <property type="molecule type" value="Genomic_DNA"/>
</dbReference>
<reference evidence="2 3" key="1">
    <citation type="submission" date="2020-02" db="EMBL/GenBank/DDBJ databases">
        <authorList>
            <person name="Li G."/>
        </authorList>
    </citation>
    <scope>NUCLEOTIDE SEQUENCE [LARGE SCALE GENOMIC DNA]</scope>
    <source>
        <strain evidence="2 3">DSM 102029</strain>
    </source>
</reference>
<dbReference type="AlphaFoldDB" id="A0A6P1YU53"/>
<dbReference type="PANTHER" id="PTHR33608">
    <property type="entry name" value="BLL2464 PROTEIN"/>
    <property type="match status" value="1"/>
</dbReference>
<protein>
    <recommendedName>
        <fullName evidence="1">DUF58 domain-containing protein</fullName>
    </recommendedName>
</protein>
<dbReference type="Proteomes" id="UP000464751">
    <property type="component" value="Chromosome"/>
</dbReference>
<dbReference type="InterPro" id="IPR002881">
    <property type="entry name" value="DUF58"/>
</dbReference>
<accession>A0A6P1YU53</accession>
<feature type="domain" description="DUF58" evidence="1">
    <location>
        <begin position="54"/>
        <end position="255"/>
    </location>
</feature>
<evidence type="ECO:0000259" key="1">
    <source>
        <dbReference type="Pfam" id="PF01882"/>
    </source>
</evidence>
<sequence>MSAQPARKTRLQPIPYRLRWRPEGLLPGAHPGHGEGVEGEFRRHVSLLRRPDPRRIDLRASLRDPFGDLKIREFAPRRSVPVAMLVDLSASMAFGGALQRQVAELGALLALSARRSGDSFALLGCDARLRADVFLPFTRRTGVEDEVRGLLEHAVAEGAGTEGLLEAANRLPNRRALVFLVSDYLIPEQRLAALLDRLWRHDVIPVVMRDTSLETSLPHWGLIELSDPETGTRRLVFMRPSLRQRWLDAARTRRQSIETLFARRGLRAFDLVDELDHEALARRLMAG</sequence>
<dbReference type="Pfam" id="PF01882">
    <property type="entry name" value="DUF58"/>
    <property type="match status" value="1"/>
</dbReference>
<name>A0A6P1YU53_9HYPH</name>
<dbReference type="PANTHER" id="PTHR33608:SF6">
    <property type="entry name" value="BLL2464 PROTEIN"/>
    <property type="match status" value="1"/>
</dbReference>
<proteinExistence type="predicted"/>
<dbReference type="KEGG" id="apra:G3A50_20155"/>
<keyword evidence="3" id="KW-1185">Reference proteome</keyword>
<evidence type="ECO:0000313" key="3">
    <source>
        <dbReference type="Proteomes" id="UP000464751"/>
    </source>
</evidence>
<dbReference type="SUPFAM" id="SSF53300">
    <property type="entry name" value="vWA-like"/>
    <property type="match status" value="1"/>
</dbReference>